<feature type="compositionally biased region" description="Polar residues" evidence="1">
    <location>
        <begin position="102"/>
        <end position="118"/>
    </location>
</feature>
<name>A0A4Z2E8V2_9TELE</name>
<proteinExistence type="predicted"/>
<evidence type="ECO:0000313" key="2">
    <source>
        <dbReference type="EMBL" id="TNN25113.1"/>
    </source>
</evidence>
<sequence length="118" mass="12522">MACFSIRAHTRVQKYVGRESKTRAAAPHAKRLRTLMPSRVPSSSLTLVTEGVLPLLLLLSDGPVPPPPRRPSPPQGSTPDPPTHTSPSPPPMPYSGARLRSAGTSVGSMHAVNPSSSW</sequence>
<accession>A0A4Z2E8V2</accession>
<feature type="region of interest" description="Disordered" evidence="1">
    <location>
        <begin position="59"/>
        <end position="118"/>
    </location>
</feature>
<protein>
    <submittedName>
        <fullName evidence="2">Uncharacterized protein</fullName>
    </submittedName>
</protein>
<dbReference type="Proteomes" id="UP000314294">
    <property type="component" value="Unassembled WGS sequence"/>
</dbReference>
<dbReference type="AlphaFoldDB" id="A0A4Z2E8V2"/>
<reference evidence="2 3" key="1">
    <citation type="submission" date="2019-03" db="EMBL/GenBank/DDBJ databases">
        <title>First draft genome of Liparis tanakae, snailfish: a comprehensive survey of snailfish specific genes.</title>
        <authorList>
            <person name="Kim W."/>
            <person name="Song I."/>
            <person name="Jeong J.-H."/>
            <person name="Kim D."/>
            <person name="Kim S."/>
            <person name="Ryu S."/>
            <person name="Song J.Y."/>
            <person name="Lee S.K."/>
        </authorList>
    </citation>
    <scope>NUCLEOTIDE SEQUENCE [LARGE SCALE GENOMIC DNA]</scope>
    <source>
        <tissue evidence="2">Muscle</tissue>
    </source>
</reference>
<keyword evidence="3" id="KW-1185">Reference proteome</keyword>
<organism evidence="2 3">
    <name type="scientific">Liparis tanakae</name>
    <name type="common">Tanaka's snailfish</name>
    <dbReference type="NCBI Taxonomy" id="230148"/>
    <lineage>
        <taxon>Eukaryota</taxon>
        <taxon>Metazoa</taxon>
        <taxon>Chordata</taxon>
        <taxon>Craniata</taxon>
        <taxon>Vertebrata</taxon>
        <taxon>Euteleostomi</taxon>
        <taxon>Actinopterygii</taxon>
        <taxon>Neopterygii</taxon>
        <taxon>Teleostei</taxon>
        <taxon>Neoteleostei</taxon>
        <taxon>Acanthomorphata</taxon>
        <taxon>Eupercaria</taxon>
        <taxon>Perciformes</taxon>
        <taxon>Cottioidei</taxon>
        <taxon>Cottales</taxon>
        <taxon>Liparidae</taxon>
        <taxon>Liparis</taxon>
    </lineage>
</organism>
<evidence type="ECO:0000256" key="1">
    <source>
        <dbReference type="SAM" id="MobiDB-lite"/>
    </source>
</evidence>
<evidence type="ECO:0000313" key="3">
    <source>
        <dbReference type="Proteomes" id="UP000314294"/>
    </source>
</evidence>
<feature type="compositionally biased region" description="Pro residues" evidence="1">
    <location>
        <begin position="63"/>
        <end position="93"/>
    </location>
</feature>
<dbReference type="EMBL" id="SRLO01013387">
    <property type="protein sequence ID" value="TNN25113.1"/>
    <property type="molecule type" value="Genomic_DNA"/>
</dbReference>
<comment type="caution">
    <text evidence="2">The sequence shown here is derived from an EMBL/GenBank/DDBJ whole genome shotgun (WGS) entry which is preliminary data.</text>
</comment>
<gene>
    <name evidence="2" type="ORF">EYF80_064761</name>
</gene>